<dbReference type="NCBIfam" id="TIGR02669">
    <property type="entry name" value="SpoIID_LytB"/>
    <property type="match status" value="1"/>
</dbReference>
<dbReference type="PANTHER" id="PTHR30032:SF4">
    <property type="entry name" value="AMIDASE ENHANCER"/>
    <property type="match status" value="1"/>
</dbReference>
<gene>
    <name evidence="3" type="ORF">AAA081_02310</name>
</gene>
<dbReference type="PANTHER" id="PTHR30032">
    <property type="entry name" value="N-ACETYLMURAMOYL-L-ALANINE AMIDASE-RELATED"/>
    <property type="match status" value="1"/>
</dbReference>
<dbReference type="InterPro" id="IPR013693">
    <property type="entry name" value="SpoIID/LytB_N"/>
</dbReference>
<evidence type="ECO:0000313" key="4">
    <source>
        <dbReference type="Proteomes" id="UP001481872"/>
    </source>
</evidence>
<dbReference type="RefSeq" id="WP_148472924.1">
    <property type="nucleotide sequence ID" value="NZ_JAOQJD010000005.1"/>
</dbReference>
<dbReference type="InterPro" id="IPR051922">
    <property type="entry name" value="Bact_Sporulation_Assoc"/>
</dbReference>
<sequence>MKKILSLLAFVAVLVMGAPVFAQSEPIHVKVGPTSSSITLSTDGSLMKNGSPVGSSFTATASNVSDADVFSSTAGYISIGGKPYRGSVRFVKSGDQLKSVNIVDVDDYIRGVLPKEIGTTTPIEALKVQAVVSRSFAYANWNKFAKYGYNLDDSSASQAYAGMSVESPMTDRAVAETKGQILYYKGEVANTIFHATSGGETEAIEDVWGGNPSPYLKALKDPYSLNTRHATWEATLSSADICRAFPAVGQPTSLEVSERSSTGRIKFMAVVGTSGREVVTGNQFRMKMGPIKVKSANFGTESKARAAERPLTVITSTGIRPYTKDRVISATGIRAGSADSVIRANGLESASAQTATYNDVMPIRGSITLKGTGYGHGVGLSQYGAIEMAKAGKDYKAILSFYYPGTELR</sequence>
<feature type="signal peptide" evidence="1">
    <location>
        <begin position="1"/>
        <end position="22"/>
    </location>
</feature>
<organism evidence="3 4">
    <name type="scientific">Aedoeadaptatus acetigenes</name>
    <dbReference type="NCBI Taxonomy" id="2981723"/>
    <lineage>
        <taxon>Bacteria</taxon>
        <taxon>Bacillati</taxon>
        <taxon>Bacillota</taxon>
        <taxon>Tissierellia</taxon>
        <taxon>Tissierellales</taxon>
        <taxon>Peptoniphilaceae</taxon>
        <taxon>Aedoeadaptatus</taxon>
    </lineage>
</organism>
<evidence type="ECO:0000259" key="2">
    <source>
        <dbReference type="Pfam" id="PF08486"/>
    </source>
</evidence>
<evidence type="ECO:0000313" key="3">
    <source>
        <dbReference type="EMBL" id="MEQ3353138.1"/>
    </source>
</evidence>
<proteinExistence type="predicted"/>
<evidence type="ECO:0000256" key="1">
    <source>
        <dbReference type="SAM" id="SignalP"/>
    </source>
</evidence>
<name>A0ABV1J5E0_9FIRM</name>
<dbReference type="Proteomes" id="UP001481872">
    <property type="component" value="Unassembled WGS sequence"/>
</dbReference>
<accession>A0ABV1J5E0</accession>
<feature type="domain" description="Sporulation stage II protein D amidase enhancer LytB N-terminal" evidence="2">
    <location>
        <begin position="95"/>
        <end position="184"/>
    </location>
</feature>
<dbReference type="Pfam" id="PF08486">
    <property type="entry name" value="SpoIID"/>
    <property type="match status" value="1"/>
</dbReference>
<protein>
    <submittedName>
        <fullName evidence="3">SpoIID/LytB domain-containing protein</fullName>
    </submittedName>
</protein>
<feature type="chain" id="PRO_5045885760" evidence="1">
    <location>
        <begin position="23"/>
        <end position="409"/>
    </location>
</feature>
<comment type="caution">
    <text evidence="3">The sequence shown here is derived from an EMBL/GenBank/DDBJ whole genome shotgun (WGS) entry which is preliminary data.</text>
</comment>
<keyword evidence="4" id="KW-1185">Reference proteome</keyword>
<keyword evidence="1" id="KW-0732">Signal</keyword>
<reference evidence="3 4" key="1">
    <citation type="submission" date="2024-04" db="EMBL/GenBank/DDBJ databases">
        <title>Human intestinal bacterial collection.</title>
        <authorList>
            <person name="Pauvert C."/>
            <person name="Hitch T.C.A."/>
            <person name="Clavel T."/>
        </authorList>
    </citation>
    <scope>NUCLEOTIDE SEQUENCE [LARGE SCALE GENOMIC DNA]</scope>
    <source>
        <strain evidence="3 4">CLA-SR-H026</strain>
    </source>
</reference>
<dbReference type="InterPro" id="IPR013486">
    <property type="entry name" value="SpoIID/LytB"/>
</dbReference>
<dbReference type="EMBL" id="JBBNPS010000004">
    <property type="protein sequence ID" value="MEQ3353138.1"/>
    <property type="molecule type" value="Genomic_DNA"/>
</dbReference>